<dbReference type="InterPro" id="IPR003594">
    <property type="entry name" value="HATPase_dom"/>
</dbReference>
<dbReference type="SUPFAM" id="SSF47384">
    <property type="entry name" value="Homodimeric domain of signal transducing histidine kinase"/>
    <property type="match status" value="1"/>
</dbReference>
<evidence type="ECO:0000256" key="1">
    <source>
        <dbReference type="ARBA" id="ARBA00000085"/>
    </source>
</evidence>
<comment type="caution">
    <text evidence="9">The sequence shown here is derived from an EMBL/GenBank/DDBJ whole genome shotgun (WGS) entry which is preliminary data.</text>
</comment>
<feature type="transmembrane region" description="Helical" evidence="7">
    <location>
        <begin position="186"/>
        <end position="209"/>
    </location>
</feature>
<evidence type="ECO:0000256" key="7">
    <source>
        <dbReference type="SAM" id="Phobius"/>
    </source>
</evidence>
<dbReference type="SMART" id="SM00388">
    <property type="entry name" value="HisKA"/>
    <property type="match status" value="1"/>
</dbReference>
<keyword evidence="7" id="KW-1133">Transmembrane helix</keyword>
<feature type="domain" description="Histidine kinase" evidence="8">
    <location>
        <begin position="253"/>
        <end position="460"/>
    </location>
</feature>
<dbReference type="RefSeq" id="WP_144359362.1">
    <property type="nucleotide sequence ID" value="NZ_VMNH01000014.1"/>
</dbReference>
<dbReference type="PANTHER" id="PTHR43711:SF31">
    <property type="entry name" value="HISTIDINE KINASE"/>
    <property type="match status" value="1"/>
</dbReference>
<dbReference type="Proteomes" id="UP000316649">
    <property type="component" value="Unassembled WGS sequence"/>
</dbReference>
<evidence type="ECO:0000256" key="4">
    <source>
        <dbReference type="ARBA" id="ARBA00022679"/>
    </source>
</evidence>
<dbReference type="Gene3D" id="3.30.565.10">
    <property type="entry name" value="Histidine kinase-like ATPase, C-terminal domain"/>
    <property type="match status" value="1"/>
</dbReference>
<dbReference type="AlphaFoldDB" id="A0A557S6G2"/>
<dbReference type="InterPro" id="IPR050736">
    <property type="entry name" value="Sensor_HK_Regulatory"/>
</dbReference>
<dbReference type="OrthoDB" id="1931120at2"/>
<accession>A0A557S6G2</accession>
<name>A0A557S6G2_9GAMM</name>
<evidence type="ECO:0000313" key="10">
    <source>
        <dbReference type="Proteomes" id="UP000316649"/>
    </source>
</evidence>
<dbReference type="PROSITE" id="PS50109">
    <property type="entry name" value="HIS_KIN"/>
    <property type="match status" value="1"/>
</dbReference>
<dbReference type="Pfam" id="PF00512">
    <property type="entry name" value="HisKA"/>
    <property type="match status" value="1"/>
</dbReference>
<dbReference type="SMART" id="SM00387">
    <property type="entry name" value="HATPase_c"/>
    <property type="match status" value="1"/>
</dbReference>
<dbReference type="InterPro" id="IPR004358">
    <property type="entry name" value="Sig_transdc_His_kin-like_C"/>
</dbReference>
<keyword evidence="7" id="KW-0812">Transmembrane</keyword>
<evidence type="ECO:0000313" key="9">
    <source>
        <dbReference type="EMBL" id="TVO73005.1"/>
    </source>
</evidence>
<sequence>MISFYKNISWKPSTVSWLSFALMSLIVAGIGLSGSAHVVNYLQDRLLEHGIEHNQEIAKALAPKLEQVLMGKSQDLASHMTSSLEDYNIYDFRVFVVDIKNRSIVFDSGMQLDSPLPINESWLSHAGTTILSDALTLSSSGKRRALGDQQHPTLFWVQKLNTTEPNRWVLGIAKDQSVMIDFMGDLHWHLDAVLLLTYALITLLGYFAMRSIGRIYERRLEAKVSDRTQELEAAYEDILLKTRLATIGQTASLLTHEMRNPLASIKLALSGLKGSESLTEREMRRVALVLGEVDRLDDLLSETLDYVRPVKLSEIPVDMNQLVTKVIEQQKPVLEEYGITLQYTECTDCTAMRVDQAQMHQVILNIVKNAIEASPQGGVIEASVGREGNVLKIEIGNQGDLLDEIVLKKAFEPFFTTRPKGTGLGLGLVKRVMEEHGGSVKLQSNTERGTIITLILPVNYLT</sequence>
<evidence type="ECO:0000256" key="6">
    <source>
        <dbReference type="ARBA" id="ARBA00023012"/>
    </source>
</evidence>
<dbReference type="PRINTS" id="PR00344">
    <property type="entry name" value="BCTRLSENSOR"/>
</dbReference>
<keyword evidence="10" id="KW-1185">Reference proteome</keyword>
<dbReference type="SUPFAM" id="SSF55874">
    <property type="entry name" value="ATPase domain of HSP90 chaperone/DNA topoisomerase II/histidine kinase"/>
    <property type="match status" value="1"/>
</dbReference>
<dbReference type="GO" id="GO:0000155">
    <property type="term" value="F:phosphorelay sensor kinase activity"/>
    <property type="evidence" value="ECO:0007669"/>
    <property type="project" value="InterPro"/>
</dbReference>
<dbReference type="CDD" id="cd00082">
    <property type="entry name" value="HisKA"/>
    <property type="match status" value="1"/>
</dbReference>
<evidence type="ECO:0000256" key="3">
    <source>
        <dbReference type="ARBA" id="ARBA00022553"/>
    </source>
</evidence>
<keyword evidence="5" id="KW-0418">Kinase</keyword>
<dbReference type="InterPro" id="IPR036890">
    <property type="entry name" value="HATPase_C_sf"/>
</dbReference>
<comment type="catalytic activity">
    <reaction evidence="1">
        <text>ATP + protein L-histidine = ADP + protein N-phospho-L-histidine.</text>
        <dbReference type="EC" id="2.7.13.3"/>
    </reaction>
</comment>
<keyword evidence="6" id="KW-0902">Two-component regulatory system</keyword>
<keyword evidence="4" id="KW-0808">Transferase</keyword>
<protein>
    <recommendedName>
        <fullName evidence="2">histidine kinase</fullName>
        <ecNumber evidence="2">2.7.13.3</ecNumber>
    </recommendedName>
</protein>
<dbReference type="EMBL" id="VMNH01000014">
    <property type="protein sequence ID" value="TVO73005.1"/>
    <property type="molecule type" value="Genomic_DNA"/>
</dbReference>
<dbReference type="InterPro" id="IPR005467">
    <property type="entry name" value="His_kinase_dom"/>
</dbReference>
<gene>
    <name evidence="9" type="ORF">FHP88_12215</name>
</gene>
<dbReference type="InterPro" id="IPR036097">
    <property type="entry name" value="HisK_dim/P_sf"/>
</dbReference>
<dbReference type="CDD" id="cd00075">
    <property type="entry name" value="HATPase"/>
    <property type="match status" value="1"/>
</dbReference>
<keyword evidence="7" id="KW-0472">Membrane</keyword>
<dbReference type="Gene3D" id="1.10.287.130">
    <property type="match status" value="1"/>
</dbReference>
<organism evidence="9 10">
    <name type="scientific">Sedimenticola selenatireducens</name>
    <dbReference type="NCBI Taxonomy" id="191960"/>
    <lineage>
        <taxon>Bacteria</taxon>
        <taxon>Pseudomonadati</taxon>
        <taxon>Pseudomonadota</taxon>
        <taxon>Gammaproteobacteria</taxon>
        <taxon>Chromatiales</taxon>
        <taxon>Sedimenticolaceae</taxon>
        <taxon>Sedimenticola</taxon>
    </lineage>
</organism>
<evidence type="ECO:0000256" key="2">
    <source>
        <dbReference type="ARBA" id="ARBA00012438"/>
    </source>
</evidence>
<evidence type="ECO:0000256" key="5">
    <source>
        <dbReference type="ARBA" id="ARBA00022777"/>
    </source>
</evidence>
<dbReference type="PANTHER" id="PTHR43711">
    <property type="entry name" value="TWO-COMPONENT HISTIDINE KINASE"/>
    <property type="match status" value="1"/>
</dbReference>
<keyword evidence="3" id="KW-0597">Phosphoprotein</keyword>
<dbReference type="EC" id="2.7.13.3" evidence="2"/>
<dbReference type="Pfam" id="PF02518">
    <property type="entry name" value="HATPase_c"/>
    <property type="match status" value="1"/>
</dbReference>
<proteinExistence type="predicted"/>
<reference evidence="9 10" key="1">
    <citation type="submission" date="2019-07" db="EMBL/GenBank/DDBJ databases">
        <title>The pathways for chlorine oxyanion respiration interact through the shared metabolite chlorate.</title>
        <authorList>
            <person name="Barnum T.P."/>
            <person name="Cheng Y."/>
            <person name="Hill K.A."/>
            <person name="Lucas L.N."/>
            <person name="Carlson H.K."/>
            <person name="Coates J.D."/>
        </authorList>
    </citation>
    <scope>NUCLEOTIDE SEQUENCE [LARGE SCALE GENOMIC DNA]</scope>
    <source>
        <strain evidence="9 10">BK-1</strain>
    </source>
</reference>
<dbReference type="InterPro" id="IPR003661">
    <property type="entry name" value="HisK_dim/P_dom"/>
</dbReference>
<evidence type="ECO:0000259" key="8">
    <source>
        <dbReference type="PROSITE" id="PS50109"/>
    </source>
</evidence>